<feature type="compositionally biased region" description="Basic and acidic residues" evidence="5">
    <location>
        <begin position="1"/>
        <end position="17"/>
    </location>
</feature>
<organism evidence="8 9">
    <name type="scientific">Rhodovulum sulfidophilum</name>
    <name type="common">Rhodobacter sulfidophilus</name>
    <dbReference type="NCBI Taxonomy" id="35806"/>
    <lineage>
        <taxon>Bacteria</taxon>
        <taxon>Pseudomonadati</taxon>
        <taxon>Pseudomonadota</taxon>
        <taxon>Alphaproteobacteria</taxon>
        <taxon>Rhodobacterales</taxon>
        <taxon>Paracoccaceae</taxon>
        <taxon>Rhodovulum</taxon>
    </lineage>
</organism>
<feature type="region of interest" description="Disordered" evidence="5">
    <location>
        <begin position="1"/>
        <end position="25"/>
    </location>
</feature>
<dbReference type="SUPFAM" id="SSF161111">
    <property type="entry name" value="Cation efflux protein transmembrane domain-like"/>
    <property type="match status" value="1"/>
</dbReference>
<feature type="transmembrane region" description="Helical" evidence="6">
    <location>
        <begin position="147"/>
        <end position="170"/>
    </location>
</feature>
<sequence length="342" mass="36345">MHDHAPSDSSHPPRNDTGEAAALCHPRGPGGPDHVFLGADHDRNARRTWLVIGITATMMVIEIAAGTVFGSMALLADGWHMATHAAALSIAALSYMFARRHAHDPRFTFGTGKLGDLAAFGSAVVLGLVALLIGWESLVRLVHPVGIHFGEAILVAIVGLAVNIGSAVLLHQGPHAHGHHGHDHGRAHADADHHSHGHAHHHEVDNNLRAAYLHVLADALTSVLAIAALVAGRAFGWVWLDPVIGLLGALLIARWSFGLMRDSGGVLVDFLPRSETLPQKIREAIETDGAKVVDLHVWQLGPGHRGAIVAISDADPRPAAEYRGRLAHLGRLSHVTIEVEAV</sequence>
<feature type="compositionally biased region" description="Basic residues" evidence="5">
    <location>
        <begin position="174"/>
        <end position="183"/>
    </location>
</feature>
<evidence type="ECO:0000259" key="7">
    <source>
        <dbReference type="Pfam" id="PF01545"/>
    </source>
</evidence>
<dbReference type="InterPro" id="IPR050681">
    <property type="entry name" value="CDF/SLC30A"/>
</dbReference>
<dbReference type="InterPro" id="IPR027469">
    <property type="entry name" value="Cation_efflux_TMD_sf"/>
</dbReference>
<feature type="transmembrane region" description="Helical" evidence="6">
    <location>
        <begin position="117"/>
        <end position="135"/>
    </location>
</feature>
<keyword evidence="4 6" id="KW-0472">Membrane</keyword>
<proteinExistence type="predicted"/>
<name>A0A0D6AYE9_RHOSU</name>
<dbReference type="Gene3D" id="1.20.1510.10">
    <property type="entry name" value="Cation efflux protein transmembrane domain"/>
    <property type="match status" value="1"/>
</dbReference>
<dbReference type="eggNOG" id="COG1230">
    <property type="taxonomic scope" value="Bacteria"/>
</dbReference>
<dbReference type="NCBIfam" id="TIGR01297">
    <property type="entry name" value="CDF"/>
    <property type="match status" value="1"/>
</dbReference>
<dbReference type="PANTHER" id="PTHR11562:SF40">
    <property type="entry name" value="CATION EFFLUX SYSTEM PROTEIN"/>
    <property type="match status" value="1"/>
</dbReference>
<reference evidence="8 9" key="1">
    <citation type="submission" date="2015-02" db="EMBL/GenBank/DDBJ databases">
        <title>Genome sequene of Rhodovulum sulfidophilum DSM 2351.</title>
        <authorList>
            <person name="Nagao N."/>
        </authorList>
    </citation>
    <scope>NUCLEOTIDE SEQUENCE [LARGE SCALE GENOMIC DNA]</scope>
    <source>
        <strain evidence="8 9">DSM 2351</strain>
    </source>
</reference>
<dbReference type="Proteomes" id="UP000064912">
    <property type="component" value="Chromosome"/>
</dbReference>
<dbReference type="InterPro" id="IPR058533">
    <property type="entry name" value="Cation_efflux_TM"/>
</dbReference>
<evidence type="ECO:0000313" key="9">
    <source>
        <dbReference type="Proteomes" id="UP000064912"/>
    </source>
</evidence>
<gene>
    <name evidence="8" type="ORF">NHU_00298</name>
</gene>
<feature type="transmembrane region" description="Helical" evidence="6">
    <location>
        <begin position="49"/>
        <end position="73"/>
    </location>
</feature>
<dbReference type="GO" id="GO:0005886">
    <property type="term" value="C:plasma membrane"/>
    <property type="evidence" value="ECO:0007669"/>
    <property type="project" value="TreeGrafter"/>
</dbReference>
<feature type="transmembrane region" description="Helical" evidence="6">
    <location>
        <begin position="79"/>
        <end position="97"/>
    </location>
</feature>
<evidence type="ECO:0000256" key="4">
    <source>
        <dbReference type="ARBA" id="ARBA00023136"/>
    </source>
</evidence>
<dbReference type="GO" id="GO:0005385">
    <property type="term" value="F:zinc ion transmembrane transporter activity"/>
    <property type="evidence" value="ECO:0007669"/>
    <property type="project" value="TreeGrafter"/>
</dbReference>
<dbReference type="InterPro" id="IPR002524">
    <property type="entry name" value="Cation_efflux"/>
</dbReference>
<dbReference type="PANTHER" id="PTHR11562">
    <property type="entry name" value="CATION EFFLUX PROTEIN/ ZINC TRANSPORTER"/>
    <property type="match status" value="1"/>
</dbReference>
<dbReference type="PATRIC" id="fig|35806.4.peg.303"/>
<protein>
    <submittedName>
        <fullName evidence="8">Putative cation efflux transporter</fullName>
    </submittedName>
</protein>
<dbReference type="KEGG" id="rsu:NHU_00298"/>
<dbReference type="NCBIfam" id="NF033827">
    <property type="entry name" value="CDF_efflux_DmeF"/>
    <property type="match status" value="1"/>
</dbReference>
<dbReference type="EMBL" id="AP014800">
    <property type="protein sequence ID" value="BAQ67469.1"/>
    <property type="molecule type" value="Genomic_DNA"/>
</dbReference>
<feature type="compositionally biased region" description="Basic and acidic residues" evidence="5">
    <location>
        <begin position="184"/>
        <end position="194"/>
    </location>
</feature>
<keyword evidence="3 6" id="KW-1133">Transmembrane helix</keyword>
<evidence type="ECO:0000256" key="3">
    <source>
        <dbReference type="ARBA" id="ARBA00022989"/>
    </source>
</evidence>
<evidence type="ECO:0000313" key="8">
    <source>
        <dbReference type="EMBL" id="BAQ67469.1"/>
    </source>
</evidence>
<dbReference type="Pfam" id="PF01545">
    <property type="entry name" value="Cation_efflux"/>
    <property type="match status" value="1"/>
</dbReference>
<feature type="region of interest" description="Disordered" evidence="5">
    <location>
        <begin position="174"/>
        <end position="200"/>
    </location>
</feature>
<accession>A0A0D6AYE9</accession>
<feature type="domain" description="Cation efflux protein transmembrane" evidence="7">
    <location>
        <begin position="49"/>
        <end position="267"/>
    </location>
</feature>
<evidence type="ECO:0000256" key="6">
    <source>
        <dbReference type="SAM" id="Phobius"/>
    </source>
</evidence>
<evidence type="ECO:0000256" key="5">
    <source>
        <dbReference type="SAM" id="MobiDB-lite"/>
    </source>
</evidence>
<feature type="transmembrane region" description="Helical" evidence="6">
    <location>
        <begin position="237"/>
        <end position="257"/>
    </location>
</feature>
<keyword evidence="2 6" id="KW-0812">Transmembrane</keyword>
<comment type="subcellular location">
    <subcellularLocation>
        <location evidence="1">Membrane</location>
        <topology evidence="1">Multi-pass membrane protein</topology>
    </subcellularLocation>
</comment>
<evidence type="ECO:0000256" key="2">
    <source>
        <dbReference type="ARBA" id="ARBA00022692"/>
    </source>
</evidence>
<dbReference type="AlphaFoldDB" id="A0A0D6AYE9"/>
<feature type="transmembrane region" description="Helical" evidence="6">
    <location>
        <begin position="211"/>
        <end position="231"/>
    </location>
</feature>
<evidence type="ECO:0000256" key="1">
    <source>
        <dbReference type="ARBA" id="ARBA00004141"/>
    </source>
</evidence>